<organism evidence="7 8">
    <name type="scientific">Sphagnum troendelagicum</name>
    <dbReference type="NCBI Taxonomy" id="128251"/>
    <lineage>
        <taxon>Eukaryota</taxon>
        <taxon>Viridiplantae</taxon>
        <taxon>Streptophyta</taxon>
        <taxon>Embryophyta</taxon>
        <taxon>Bryophyta</taxon>
        <taxon>Sphagnophytina</taxon>
        <taxon>Sphagnopsida</taxon>
        <taxon>Sphagnales</taxon>
        <taxon>Sphagnaceae</taxon>
        <taxon>Sphagnum</taxon>
    </lineage>
</organism>
<comment type="subcellular location">
    <subcellularLocation>
        <location evidence="2">Chromosome</location>
        <location evidence="2">Centromere</location>
    </subcellularLocation>
    <subcellularLocation>
        <location evidence="1">Nucleus</location>
    </subcellularLocation>
</comment>
<evidence type="ECO:0000256" key="2">
    <source>
        <dbReference type="ARBA" id="ARBA00004584"/>
    </source>
</evidence>
<dbReference type="Pfam" id="PF09496">
    <property type="entry name" value="CENP-O"/>
    <property type="match status" value="1"/>
</dbReference>
<evidence type="ECO:0000256" key="1">
    <source>
        <dbReference type="ARBA" id="ARBA00004123"/>
    </source>
</evidence>
<evidence type="ECO:0000256" key="5">
    <source>
        <dbReference type="ARBA" id="ARBA00023242"/>
    </source>
</evidence>
<evidence type="ECO:0000313" key="8">
    <source>
        <dbReference type="Proteomes" id="UP001497512"/>
    </source>
</evidence>
<dbReference type="CDD" id="cd23835">
    <property type="entry name" value="DRWD-N_CENP-O"/>
    <property type="match status" value="1"/>
</dbReference>
<protein>
    <recommendedName>
        <fullName evidence="9">Centromere protein O</fullName>
    </recommendedName>
</protein>
<evidence type="ECO:0000256" key="4">
    <source>
        <dbReference type="ARBA" id="ARBA00022454"/>
    </source>
</evidence>
<keyword evidence="4" id="KW-0158">Chromosome</keyword>
<name>A0ABP0U9E2_9BRYO</name>
<evidence type="ECO:0000256" key="6">
    <source>
        <dbReference type="ARBA" id="ARBA00023328"/>
    </source>
</evidence>
<keyword evidence="6" id="KW-0137">Centromere</keyword>
<dbReference type="EMBL" id="OZ019894">
    <property type="protein sequence ID" value="CAK9215293.1"/>
    <property type="molecule type" value="Genomic_DNA"/>
</dbReference>
<dbReference type="PANTHER" id="PTHR14582:SF1">
    <property type="entry name" value="CENTROMERE PROTEIN O"/>
    <property type="match status" value="1"/>
</dbReference>
<accession>A0ABP0U9E2</accession>
<dbReference type="InterPro" id="IPR018464">
    <property type="entry name" value="CENP-O"/>
</dbReference>
<evidence type="ECO:0000313" key="7">
    <source>
        <dbReference type="EMBL" id="CAK9215293.1"/>
    </source>
</evidence>
<dbReference type="Proteomes" id="UP001497512">
    <property type="component" value="Chromosome 2"/>
</dbReference>
<proteinExistence type="inferred from homology"/>
<gene>
    <name evidence="7" type="ORF">CSSPTR1EN2_LOCUS12659</name>
</gene>
<reference evidence="7" key="1">
    <citation type="submission" date="2024-02" db="EMBL/GenBank/DDBJ databases">
        <authorList>
            <consortium name="ELIXIR-Norway"/>
            <consortium name="Elixir Norway"/>
        </authorList>
    </citation>
    <scope>NUCLEOTIDE SEQUENCE</scope>
</reference>
<evidence type="ECO:0008006" key="9">
    <source>
        <dbReference type="Google" id="ProtNLM"/>
    </source>
</evidence>
<keyword evidence="5" id="KW-0539">Nucleus</keyword>
<evidence type="ECO:0000256" key="3">
    <source>
        <dbReference type="ARBA" id="ARBA00007321"/>
    </source>
</evidence>
<dbReference type="CDD" id="cd23836">
    <property type="entry name" value="DRWD-C_CENP-O"/>
    <property type="match status" value="1"/>
</dbReference>
<keyword evidence="8" id="KW-1185">Reference proteome</keyword>
<sequence length="373" mass="42050">MPEEKEKKMVGERRRAQRIKRVLADTTPHHLEQLTKQTRALTGDDEGAEVQGSSMEAIRARLGNLQQRHSSLRDKLTKANPPHKDFNAKMESEFKEGETESILLEGDSWNDDVITELQGRICESGSNSRGEEDQQVDVKPELYEKPIERQSVMYKLHRKMIHGVSGGRISVRFDTGFGEEKCESYYCVLTSSSATDKLHVTEHSIPFFLPLRELEKAHLATSPRVFIDYVGDILQAYVSRREQVREVKETKGEHIGELYHSLSFSLIELMLKEPHCQVGVSLAYYNLESELPTQSSVTAWSNSAELVPQVATKRRATSVRSTAFRLPKAEGFLRTMPLPQALDELLADLRATTGSPCSPEEIEVTPLLPAETS</sequence>
<dbReference type="PANTHER" id="PTHR14582">
    <property type="entry name" value="INNER KINETOCHORE SUBUNIT MAL2"/>
    <property type="match status" value="1"/>
</dbReference>
<comment type="similarity">
    <text evidence="3">Belongs to the CENP-O/MCM21 family.</text>
</comment>